<feature type="domain" description="VRR-NUC" evidence="4">
    <location>
        <begin position="13"/>
        <end position="113"/>
    </location>
</feature>
<keyword evidence="2" id="KW-0540">Nuclease</keyword>
<name>A0A173SAY8_ANAHA</name>
<protein>
    <submittedName>
        <fullName evidence="5">VRR-NUC domain</fullName>
    </submittedName>
</protein>
<accession>A0A173SAY8</accession>
<evidence type="ECO:0000313" key="5">
    <source>
        <dbReference type="EMBL" id="CUM87694.1"/>
    </source>
</evidence>
<dbReference type="GO" id="GO:0003676">
    <property type="term" value="F:nucleic acid binding"/>
    <property type="evidence" value="ECO:0007669"/>
    <property type="project" value="InterPro"/>
</dbReference>
<dbReference type="Pfam" id="PF08774">
    <property type="entry name" value="VRR_NUC"/>
    <property type="match status" value="1"/>
</dbReference>
<dbReference type="RefSeq" id="WP_055072594.1">
    <property type="nucleotide sequence ID" value="NZ_CYXY01000005.1"/>
</dbReference>
<dbReference type="Proteomes" id="UP000095553">
    <property type="component" value="Unassembled WGS sequence"/>
</dbReference>
<dbReference type="SMART" id="SM00990">
    <property type="entry name" value="VRR_NUC"/>
    <property type="match status" value="1"/>
</dbReference>
<comment type="cofactor">
    <cofactor evidence="1">
        <name>Mg(2+)</name>
        <dbReference type="ChEBI" id="CHEBI:18420"/>
    </cofactor>
</comment>
<dbReference type="EMBL" id="CYXY01000005">
    <property type="protein sequence ID" value="CUM87694.1"/>
    <property type="molecule type" value="Genomic_DNA"/>
</dbReference>
<dbReference type="GO" id="GO:0016788">
    <property type="term" value="F:hydrolase activity, acting on ester bonds"/>
    <property type="evidence" value="ECO:0007669"/>
    <property type="project" value="InterPro"/>
</dbReference>
<evidence type="ECO:0000256" key="2">
    <source>
        <dbReference type="ARBA" id="ARBA00022722"/>
    </source>
</evidence>
<evidence type="ECO:0000256" key="3">
    <source>
        <dbReference type="ARBA" id="ARBA00022801"/>
    </source>
</evidence>
<sequence length="130" mass="15264">MRYAYMNRKRSEATEQERVVNYCRYNEMRYPELKLLHHIPNGGRRDKKEAARLKAQGVKAGVPDLFLPVPRQGFHGLYIEMKYGENKTTQSQRFWLEELKKQGFKTIVCYGADAAIKEIDEYMSIEKIGV</sequence>
<reference evidence="5 6" key="1">
    <citation type="submission" date="2015-09" db="EMBL/GenBank/DDBJ databases">
        <authorList>
            <consortium name="Pathogen Informatics"/>
        </authorList>
    </citation>
    <scope>NUCLEOTIDE SEQUENCE [LARGE SCALE GENOMIC DNA]</scope>
    <source>
        <strain evidence="5 6">2789STDY5834959</strain>
    </source>
</reference>
<organism evidence="5 6">
    <name type="scientific">Anaerostipes hadrus</name>
    <dbReference type="NCBI Taxonomy" id="649756"/>
    <lineage>
        <taxon>Bacteria</taxon>
        <taxon>Bacillati</taxon>
        <taxon>Bacillota</taxon>
        <taxon>Clostridia</taxon>
        <taxon>Lachnospirales</taxon>
        <taxon>Lachnospiraceae</taxon>
        <taxon>Anaerostipes</taxon>
    </lineage>
</organism>
<dbReference type="AlphaFoldDB" id="A0A173SAY8"/>
<gene>
    <name evidence="5" type="ORF">ERS852571_01114</name>
</gene>
<evidence type="ECO:0000259" key="4">
    <source>
        <dbReference type="SMART" id="SM00990"/>
    </source>
</evidence>
<keyword evidence="3" id="KW-0378">Hydrolase</keyword>
<dbReference type="InterPro" id="IPR011856">
    <property type="entry name" value="tRNA_endonuc-like_dom_sf"/>
</dbReference>
<evidence type="ECO:0000313" key="6">
    <source>
        <dbReference type="Proteomes" id="UP000095553"/>
    </source>
</evidence>
<evidence type="ECO:0000256" key="1">
    <source>
        <dbReference type="ARBA" id="ARBA00001946"/>
    </source>
</evidence>
<dbReference type="Gene3D" id="3.40.1350.10">
    <property type="match status" value="1"/>
</dbReference>
<dbReference type="GO" id="GO:0004518">
    <property type="term" value="F:nuclease activity"/>
    <property type="evidence" value="ECO:0007669"/>
    <property type="project" value="UniProtKB-KW"/>
</dbReference>
<proteinExistence type="predicted"/>
<dbReference type="InterPro" id="IPR014883">
    <property type="entry name" value="VRR_NUC"/>
</dbReference>